<gene>
    <name evidence="2" type="ORF">E2C01_018196</name>
</gene>
<name>A0A5B7DVS3_PORTR</name>
<sequence>MNNLDQICTHSWERPSQSLTVPSKDAEYKRLPDLSPPTPTTAPENCLEAGRGVTTATGPSWPAITSSHAPDTDSHTLTVPSKLQVATSSLSTNGDYADD</sequence>
<organism evidence="2 3">
    <name type="scientific">Portunus trituberculatus</name>
    <name type="common">Swimming crab</name>
    <name type="synonym">Neptunus trituberculatus</name>
    <dbReference type="NCBI Taxonomy" id="210409"/>
    <lineage>
        <taxon>Eukaryota</taxon>
        <taxon>Metazoa</taxon>
        <taxon>Ecdysozoa</taxon>
        <taxon>Arthropoda</taxon>
        <taxon>Crustacea</taxon>
        <taxon>Multicrustacea</taxon>
        <taxon>Malacostraca</taxon>
        <taxon>Eumalacostraca</taxon>
        <taxon>Eucarida</taxon>
        <taxon>Decapoda</taxon>
        <taxon>Pleocyemata</taxon>
        <taxon>Brachyura</taxon>
        <taxon>Eubrachyura</taxon>
        <taxon>Portunoidea</taxon>
        <taxon>Portunidae</taxon>
        <taxon>Portuninae</taxon>
        <taxon>Portunus</taxon>
    </lineage>
</organism>
<evidence type="ECO:0000313" key="3">
    <source>
        <dbReference type="Proteomes" id="UP000324222"/>
    </source>
</evidence>
<evidence type="ECO:0000313" key="2">
    <source>
        <dbReference type="EMBL" id="MPC25096.1"/>
    </source>
</evidence>
<keyword evidence="3" id="KW-1185">Reference proteome</keyword>
<accession>A0A5B7DVS3</accession>
<feature type="region of interest" description="Disordered" evidence="1">
    <location>
        <begin position="15"/>
        <end position="80"/>
    </location>
</feature>
<dbReference type="AlphaFoldDB" id="A0A5B7DVS3"/>
<protein>
    <submittedName>
        <fullName evidence="2">Uncharacterized protein</fullName>
    </submittedName>
</protein>
<feature type="compositionally biased region" description="Polar residues" evidence="1">
    <location>
        <begin position="54"/>
        <end position="80"/>
    </location>
</feature>
<dbReference type="EMBL" id="VSRR010001416">
    <property type="protein sequence ID" value="MPC25096.1"/>
    <property type="molecule type" value="Genomic_DNA"/>
</dbReference>
<evidence type="ECO:0000256" key="1">
    <source>
        <dbReference type="SAM" id="MobiDB-lite"/>
    </source>
</evidence>
<reference evidence="2 3" key="1">
    <citation type="submission" date="2019-05" db="EMBL/GenBank/DDBJ databases">
        <title>Another draft genome of Portunus trituberculatus and its Hox gene families provides insights of decapod evolution.</title>
        <authorList>
            <person name="Jeong J.-H."/>
            <person name="Song I."/>
            <person name="Kim S."/>
            <person name="Choi T."/>
            <person name="Kim D."/>
            <person name="Ryu S."/>
            <person name="Kim W."/>
        </authorList>
    </citation>
    <scope>NUCLEOTIDE SEQUENCE [LARGE SCALE GENOMIC DNA]</scope>
    <source>
        <tissue evidence="2">Muscle</tissue>
    </source>
</reference>
<dbReference type="Proteomes" id="UP000324222">
    <property type="component" value="Unassembled WGS sequence"/>
</dbReference>
<proteinExistence type="predicted"/>
<comment type="caution">
    <text evidence="2">The sequence shown here is derived from an EMBL/GenBank/DDBJ whole genome shotgun (WGS) entry which is preliminary data.</text>
</comment>